<dbReference type="Gene3D" id="3.40.50.1000">
    <property type="entry name" value="HAD superfamily/HAD-like"/>
    <property type="match status" value="1"/>
</dbReference>
<reference evidence="1" key="1">
    <citation type="submission" date="2021-08" db="EMBL/GenBank/DDBJ databases">
        <authorList>
            <person name="Zhang H."/>
            <person name="Xu M."/>
            <person name="Yu Z."/>
            <person name="Yang L."/>
            <person name="Cai Y."/>
        </authorList>
    </citation>
    <scope>NUCLEOTIDE SEQUENCE</scope>
    <source>
        <strain evidence="1">CHL1</strain>
    </source>
</reference>
<proteinExistence type="predicted"/>
<dbReference type="InterPro" id="IPR024197">
    <property type="entry name" value="TPP-like"/>
</dbReference>
<gene>
    <name evidence="1" type="ORF">K6K41_02745</name>
</gene>
<evidence type="ECO:0000313" key="2">
    <source>
        <dbReference type="Proteomes" id="UP000825701"/>
    </source>
</evidence>
<dbReference type="PIRSF" id="PIRSF030802">
    <property type="entry name" value="UCP030802"/>
    <property type="match status" value="1"/>
</dbReference>
<organism evidence="1 2">
    <name type="scientific">Chenggangzhangella methanolivorans</name>
    <dbReference type="NCBI Taxonomy" id="1437009"/>
    <lineage>
        <taxon>Bacteria</taxon>
        <taxon>Pseudomonadati</taxon>
        <taxon>Pseudomonadota</taxon>
        <taxon>Alphaproteobacteria</taxon>
        <taxon>Hyphomicrobiales</taxon>
        <taxon>Methylopilaceae</taxon>
        <taxon>Chenggangzhangella</taxon>
    </lineage>
</organism>
<name>A0A9E6UQ89_9HYPH</name>
<sequence length="246" mass="27066">MIRPVCLVDLDDTLFSTAAKHPESEQPFLKQVTTARNGRHSMMNRPQAALVDWLVATTDLIPVTARGSEAFKSVDLPFTAGAILSNGALILLPDGSTDPLWREQIAEDLEPEQQRLGLVLQDANRFAEELGISIRSWIVREGHVGTYAVVKQNDDEKGSKLSLLATLPNTPTNWTVHLNGNNLAFIPSAISKQRAVSHILAKIRQCNPERPIIGLGDSLTDIPFLSQCDWWGAPNRSQITSRLLAC</sequence>
<dbReference type="KEGG" id="cmet:K6K41_02745"/>
<accession>A0A9E6UQ89</accession>
<dbReference type="RefSeq" id="WP_261403822.1">
    <property type="nucleotide sequence ID" value="NZ_CP081869.1"/>
</dbReference>
<evidence type="ECO:0008006" key="3">
    <source>
        <dbReference type="Google" id="ProtNLM"/>
    </source>
</evidence>
<protein>
    <recommendedName>
        <fullName evidence="3">Hydroxymethylpyrimidine pyrophosphatase-like HAD family hydrolase</fullName>
    </recommendedName>
</protein>
<dbReference type="SUPFAM" id="SSF56784">
    <property type="entry name" value="HAD-like"/>
    <property type="match status" value="1"/>
</dbReference>
<dbReference type="Proteomes" id="UP000825701">
    <property type="component" value="Chromosome"/>
</dbReference>
<evidence type="ECO:0000313" key="1">
    <source>
        <dbReference type="EMBL" id="QZO00650.1"/>
    </source>
</evidence>
<dbReference type="EMBL" id="CP081869">
    <property type="protein sequence ID" value="QZO00650.1"/>
    <property type="molecule type" value="Genomic_DNA"/>
</dbReference>
<dbReference type="AlphaFoldDB" id="A0A9E6UQ89"/>
<keyword evidence="2" id="KW-1185">Reference proteome</keyword>
<dbReference type="InterPro" id="IPR036412">
    <property type="entry name" value="HAD-like_sf"/>
</dbReference>
<dbReference type="InterPro" id="IPR023214">
    <property type="entry name" value="HAD_sf"/>
</dbReference>